<comment type="catalytic activity">
    <reaction evidence="1">
        <text>3',5'-cyclic AMP + H2O = AMP + H(+)</text>
        <dbReference type="Rhea" id="RHEA:25277"/>
        <dbReference type="ChEBI" id="CHEBI:15377"/>
        <dbReference type="ChEBI" id="CHEBI:15378"/>
        <dbReference type="ChEBI" id="CHEBI:58165"/>
        <dbReference type="ChEBI" id="CHEBI:456215"/>
        <dbReference type="EC" id="3.1.4.53"/>
    </reaction>
</comment>
<dbReference type="InterPro" id="IPR023174">
    <property type="entry name" value="PDEase_CS"/>
</dbReference>
<dbReference type="AlphaFoldDB" id="A0A182FHX6"/>
<evidence type="ECO:0000313" key="8">
    <source>
        <dbReference type="EnsemblMetazoa" id="AALB006120-PA"/>
    </source>
</evidence>
<protein>
    <recommendedName>
        <fullName evidence="6">Phosphodiesterase</fullName>
        <ecNumber evidence="6">3.1.4.-</ecNumber>
    </recommendedName>
</protein>
<reference evidence="8 9" key="1">
    <citation type="journal article" date="2017" name="G3 (Bethesda)">
        <title>The Physical Genome Mapping of Anopheles albimanus Corrected Scaffold Misassemblies and Identified Interarm Rearrangements in Genus Anopheles.</title>
        <authorList>
            <person name="Artemov G.N."/>
            <person name="Peery A.N."/>
            <person name="Jiang X."/>
            <person name="Tu Z."/>
            <person name="Stegniy V.N."/>
            <person name="Sharakhova M.V."/>
            <person name="Sharakhov I.V."/>
        </authorList>
    </citation>
    <scope>NUCLEOTIDE SEQUENCE [LARGE SCALE GENOMIC DNA]</scope>
    <source>
        <strain evidence="8 9">ALBI9_A</strain>
    </source>
</reference>
<feature type="region of interest" description="Disordered" evidence="7">
    <location>
        <begin position="939"/>
        <end position="972"/>
    </location>
</feature>
<feature type="region of interest" description="Disordered" evidence="7">
    <location>
        <begin position="703"/>
        <end position="859"/>
    </location>
</feature>
<organism evidence="8 9">
    <name type="scientific">Anopheles albimanus</name>
    <name type="common">New world malaria mosquito</name>
    <dbReference type="NCBI Taxonomy" id="7167"/>
    <lineage>
        <taxon>Eukaryota</taxon>
        <taxon>Metazoa</taxon>
        <taxon>Ecdysozoa</taxon>
        <taxon>Arthropoda</taxon>
        <taxon>Hexapoda</taxon>
        <taxon>Insecta</taxon>
        <taxon>Pterygota</taxon>
        <taxon>Neoptera</taxon>
        <taxon>Endopterygota</taxon>
        <taxon>Diptera</taxon>
        <taxon>Nematocera</taxon>
        <taxon>Culicoidea</taxon>
        <taxon>Culicidae</taxon>
        <taxon>Anophelinae</taxon>
        <taxon>Anopheles</taxon>
    </lineage>
</organism>
<evidence type="ECO:0000313" key="9">
    <source>
        <dbReference type="Proteomes" id="UP000069272"/>
    </source>
</evidence>
<feature type="region of interest" description="Disordered" evidence="7">
    <location>
        <begin position="599"/>
        <end position="621"/>
    </location>
</feature>
<comment type="similarity">
    <text evidence="5">Belongs to the cyclic nucleotide phosphodiesterase family. PDE7 subfamily.</text>
</comment>
<dbReference type="SUPFAM" id="SSF109604">
    <property type="entry name" value="HD-domain/PDEase-like"/>
    <property type="match status" value="1"/>
</dbReference>
<feature type="region of interest" description="Disordered" evidence="7">
    <location>
        <begin position="995"/>
        <end position="1015"/>
    </location>
</feature>
<feature type="compositionally biased region" description="Polar residues" evidence="7">
    <location>
        <begin position="960"/>
        <end position="972"/>
    </location>
</feature>
<feature type="compositionally biased region" description="Low complexity" evidence="7">
    <location>
        <begin position="704"/>
        <end position="714"/>
    </location>
</feature>
<dbReference type="EnsemblMetazoa" id="AALB006120-RA">
    <property type="protein sequence ID" value="AALB006120-PA"/>
    <property type="gene ID" value="AALB006120"/>
</dbReference>
<evidence type="ECO:0000256" key="3">
    <source>
        <dbReference type="ARBA" id="ARBA00022723"/>
    </source>
</evidence>
<dbReference type="SMART" id="SM00471">
    <property type="entry name" value="HDc"/>
    <property type="match status" value="1"/>
</dbReference>
<feature type="compositionally biased region" description="Low complexity" evidence="7">
    <location>
        <begin position="782"/>
        <end position="797"/>
    </location>
</feature>
<dbReference type="GO" id="GO:0007165">
    <property type="term" value="P:signal transduction"/>
    <property type="evidence" value="ECO:0007669"/>
    <property type="project" value="InterPro"/>
</dbReference>
<sequence>MPNTSSSTGPATTTIVAPATATLTTASANVMLMRDEDEDEAAGLGSEAAAAAAAAAAACSPPVGASLRRISEHDRPLFEALLAEESGELPRRRHACTGRFLTMHKRRRKKLLTRSLALDQAILDDVLHGQVQCILDRVHHWRFNAFTLETVTGGRSLPVLCVHLFHWYGLLDHFHLDVVRVWKLFSLIEEGYHSTNPYHNSIHATDVTQAMHCFLQERRILEHLSPLEIMASLIGAVTHDLDHPGVNQPFLIATSNHLAALYENTSVLENHHWRSAIGCLLESGVAEQVQDIRPELEKQISSLILATDITRQQEFIGRFRDYLSRDALDMRNTDHRHFILQISLKCADISNPCRPWDISKKWSQKVCEEFFRQGDYERQLNLPVTSLCDRQTTTVPKIQTGFFKFVVTPLMDEWHRFLRTDLSHSMMHHLRYNQTQWESKLQAEINEETRTEISDAELLDDEDLEVIVSGADNGAAGDDECDESGQLTLDLSESSEMLLPVMAAKLGRRSSLQVAGASGGFGVGRARNDRRLSVPATHCIPKIILPAKEGSAAGATCGGSVRSCGTGGGTGEFSLPPESIQEGDEHRFDNDSLSIFSSDSDSLARGARGSSTGSAADRERPLSAENLLPDCSIASMTDGACGDRLNLVLHGAASVGNTANLLTVGTSKHLIRQQTFPPLQPYVRTRYMSSQAELGACPEALLESNSSSSSSCSNTNHHQHLQQQQPPPGQGQGQQSASLHQHHHHHHHHHHRHTSAHTESRARILATRKDSIKREPQPDAPSSSSLQDNSSTSSSCSSGGGGGGGAGASGQSKIKVPKLSHGQKENLDPSMLKRSLSRRRGSAPVTVALPPKPGTTDGPLATATATGVSVGPGPIGSDVPKSFVIKTCDLMRRGSMPADAIIHAKDLPPPPSTAGSQQSGTSVADAIIIPPLPANSIIGTSGPGSLGQPYSMPRRGSVPCESSNNVAQLRSSFSLKRRSTKKAIRRRSSGGAEILSPILSEDSGAGGSSGGAAAASSSSSAWYRIKRSDAGHRRSDNESLLSRRRGSLPVEVLAIGYSGRYHLLTLCALFRAGPGNSPGS</sequence>
<dbReference type="EC" id="3.1.4.-" evidence="6"/>
<dbReference type="InterPro" id="IPR023088">
    <property type="entry name" value="PDEase"/>
</dbReference>
<keyword evidence="4 6" id="KW-0378">Hydrolase</keyword>
<dbReference type="GO" id="GO:0004115">
    <property type="term" value="F:3',5'-cyclic-AMP phosphodiesterase activity"/>
    <property type="evidence" value="ECO:0007669"/>
    <property type="project" value="UniProtKB-EC"/>
</dbReference>
<evidence type="ECO:0000256" key="2">
    <source>
        <dbReference type="ARBA" id="ARBA00004703"/>
    </source>
</evidence>
<dbReference type="InterPro" id="IPR002073">
    <property type="entry name" value="PDEase_catalytic_dom"/>
</dbReference>
<evidence type="ECO:0000256" key="6">
    <source>
        <dbReference type="RuleBase" id="RU363067"/>
    </source>
</evidence>
<keyword evidence="9" id="KW-1185">Reference proteome</keyword>
<dbReference type="Gene3D" id="1.10.1300.10">
    <property type="entry name" value="3'5'-cyclic nucleotide phosphodiesterase, catalytic domain"/>
    <property type="match status" value="1"/>
</dbReference>
<dbReference type="Proteomes" id="UP000069272">
    <property type="component" value="Chromosome 3L"/>
</dbReference>
<dbReference type="PRINTS" id="PR00387">
    <property type="entry name" value="PDIESTERASE1"/>
</dbReference>
<reference evidence="8" key="2">
    <citation type="submission" date="2022-08" db="UniProtKB">
        <authorList>
            <consortium name="EnsemblMetazoa"/>
        </authorList>
    </citation>
    <scope>IDENTIFICATION</scope>
    <source>
        <strain evidence="8">STECLA/ALBI9_A</strain>
    </source>
</reference>
<name>A0A182FHX6_ANOAL</name>
<feature type="compositionally biased region" description="Basic and acidic residues" evidence="7">
    <location>
        <begin position="756"/>
        <end position="777"/>
    </location>
</feature>
<feature type="compositionally biased region" description="Basic residues" evidence="7">
    <location>
        <begin position="740"/>
        <end position="755"/>
    </location>
</feature>
<comment type="cofactor">
    <cofactor evidence="6">
        <name>a divalent metal cation</name>
        <dbReference type="ChEBI" id="CHEBI:60240"/>
    </cofactor>
    <text evidence="6">Binds 2 divalent metal cations per subunit. Site 1 may preferentially bind zinc ions, while site 2 has a preference for magnesium and/or manganese ions.</text>
</comment>
<dbReference type="GO" id="GO:0046872">
    <property type="term" value="F:metal ion binding"/>
    <property type="evidence" value="ECO:0007669"/>
    <property type="project" value="UniProtKB-KW"/>
</dbReference>
<dbReference type="VEuPathDB" id="VectorBase:AALB20_030274"/>
<dbReference type="Pfam" id="PF00233">
    <property type="entry name" value="PDEase_I"/>
    <property type="match status" value="1"/>
</dbReference>
<dbReference type="FunFam" id="1.10.1300.10:FF:000004">
    <property type="entry name" value="Phosphodiesterase"/>
    <property type="match status" value="1"/>
</dbReference>
<evidence type="ECO:0000256" key="4">
    <source>
        <dbReference type="ARBA" id="ARBA00022801"/>
    </source>
</evidence>
<dbReference type="VEuPathDB" id="VectorBase:AALB006120"/>
<dbReference type="STRING" id="7167.A0A182FHX6"/>
<dbReference type="InterPro" id="IPR003607">
    <property type="entry name" value="HD/PDEase_dom"/>
</dbReference>
<comment type="pathway">
    <text evidence="2">Purine metabolism; 3',5'-cyclic AMP degradation; AMP from 3',5'-cyclic AMP: step 1/1.</text>
</comment>
<feature type="compositionally biased region" description="Gly residues" evidence="7">
    <location>
        <begin position="798"/>
        <end position="808"/>
    </location>
</feature>
<dbReference type="InterPro" id="IPR036971">
    <property type="entry name" value="PDEase_catalytic_dom_sf"/>
</dbReference>
<dbReference type="PROSITE" id="PS00126">
    <property type="entry name" value="PDEASE_I_1"/>
    <property type="match status" value="1"/>
</dbReference>
<evidence type="ECO:0000256" key="7">
    <source>
        <dbReference type="SAM" id="MobiDB-lite"/>
    </source>
</evidence>
<accession>A0A182FHX6</accession>
<proteinExistence type="inferred from homology"/>
<evidence type="ECO:0000256" key="5">
    <source>
        <dbReference type="ARBA" id="ARBA00061458"/>
    </source>
</evidence>
<dbReference type="PROSITE" id="PS51845">
    <property type="entry name" value="PDEASE_I_2"/>
    <property type="match status" value="1"/>
</dbReference>
<keyword evidence="3 6" id="KW-0479">Metal-binding</keyword>
<dbReference type="PANTHER" id="PTHR11347">
    <property type="entry name" value="CYCLIC NUCLEOTIDE PHOSPHODIESTERASE"/>
    <property type="match status" value="1"/>
</dbReference>
<evidence type="ECO:0000256" key="1">
    <source>
        <dbReference type="ARBA" id="ARBA00000621"/>
    </source>
</evidence>